<protein>
    <recommendedName>
        <fullName evidence="12">Odorant receptor</fullName>
    </recommendedName>
</protein>
<dbReference type="GO" id="GO:0005549">
    <property type="term" value="F:odorant binding"/>
    <property type="evidence" value="ECO:0007669"/>
    <property type="project" value="InterPro"/>
</dbReference>
<feature type="transmembrane region" description="Helical" evidence="10">
    <location>
        <begin position="210"/>
        <end position="236"/>
    </location>
</feature>
<sequence length="320" mass="37197">MTQHPSIRIVTKEERVTKYLDFQLNLLNKFGLFNLPGSQLCGLSFRYSNTLFMYYMGFAFVFYGLFSLLSILCIVVYVAKDFVEFFTVNMEVVSVLMVFVEIVLLNMKRDELLMLLNRMNSFDVTTDPKIFTISRRIEKWTWICYGSLVFSIVIIKFSMPLFPISSNQYEHFQRIYELKNPQNKLPLCLWVPSVDTSEPVVYNVMYFMEFYPGITGSTMAVMETIFVPFVVLHLVGQHFVLSSQLKMLGKTSMEENSKASRPPMGENSKKARKEVKAAQEIFQIRKCILFHQNLIQFRSLVSKVLCFSILRVARVPTHSV</sequence>
<dbReference type="GO" id="GO:0007165">
    <property type="term" value="P:signal transduction"/>
    <property type="evidence" value="ECO:0007669"/>
    <property type="project" value="UniProtKB-KW"/>
</dbReference>
<feature type="transmembrane region" description="Helical" evidence="10">
    <location>
        <begin position="142"/>
        <end position="162"/>
    </location>
</feature>
<evidence type="ECO:0000313" key="11">
    <source>
        <dbReference type="EMBL" id="CAG6780143.1"/>
    </source>
</evidence>
<evidence type="ECO:0000256" key="2">
    <source>
        <dbReference type="ARBA" id="ARBA00022475"/>
    </source>
</evidence>
<dbReference type="GO" id="GO:0005886">
    <property type="term" value="C:plasma membrane"/>
    <property type="evidence" value="ECO:0007669"/>
    <property type="project" value="UniProtKB-SubCell"/>
</dbReference>
<name>A0A8D9B7P8_9HEMI</name>
<keyword evidence="8" id="KW-0675">Receptor</keyword>
<feature type="transmembrane region" description="Helical" evidence="10">
    <location>
        <begin position="52"/>
        <end position="79"/>
    </location>
</feature>
<dbReference type="Pfam" id="PF02949">
    <property type="entry name" value="7tm_6"/>
    <property type="match status" value="1"/>
</dbReference>
<evidence type="ECO:0000256" key="4">
    <source>
        <dbReference type="ARBA" id="ARBA00022692"/>
    </source>
</evidence>
<feature type="transmembrane region" description="Helical" evidence="10">
    <location>
        <begin position="85"/>
        <end position="105"/>
    </location>
</feature>
<evidence type="ECO:0000256" key="9">
    <source>
        <dbReference type="ARBA" id="ARBA00023224"/>
    </source>
</evidence>
<evidence type="ECO:0008006" key="12">
    <source>
        <dbReference type="Google" id="ProtNLM"/>
    </source>
</evidence>
<organism evidence="11">
    <name type="scientific">Cacopsylla melanoneura</name>
    <dbReference type="NCBI Taxonomy" id="428564"/>
    <lineage>
        <taxon>Eukaryota</taxon>
        <taxon>Metazoa</taxon>
        <taxon>Ecdysozoa</taxon>
        <taxon>Arthropoda</taxon>
        <taxon>Hexapoda</taxon>
        <taxon>Insecta</taxon>
        <taxon>Pterygota</taxon>
        <taxon>Neoptera</taxon>
        <taxon>Paraneoptera</taxon>
        <taxon>Hemiptera</taxon>
        <taxon>Sternorrhyncha</taxon>
        <taxon>Psylloidea</taxon>
        <taxon>Psyllidae</taxon>
        <taxon>Psyllinae</taxon>
        <taxon>Cacopsylla</taxon>
    </lineage>
</organism>
<keyword evidence="4 10" id="KW-0812">Transmembrane</keyword>
<dbReference type="PANTHER" id="PTHR21137">
    <property type="entry name" value="ODORANT RECEPTOR"/>
    <property type="match status" value="1"/>
</dbReference>
<dbReference type="PANTHER" id="PTHR21137:SF35">
    <property type="entry name" value="ODORANT RECEPTOR 19A-RELATED"/>
    <property type="match status" value="1"/>
</dbReference>
<dbReference type="EMBL" id="HBUF01617144">
    <property type="protein sequence ID" value="CAG6780144.1"/>
    <property type="molecule type" value="Transcribed_RNA"/>
</dbReference>
<keyword evidence="3" id="KW-0716">Sensory transduction</keyword>
<evidence type="ECO:0000256" key="3">
    <source>
        <dbReference type="ARBA" id="ARBA00022606"/>
    </source>
</evidence>
<evidence type="ECO:0000256" key="8">
    <source>
        <dbReference type="ARBA" id="ARBA00023170"/>
    </source>
</evidence>
<proteinExistence type="predicted"/>
<keyword evidence="6 10" id="KW-1133">Transmembrane helix</keyword>
<dbReference type="GO" id="GO:0004984">
    <property type="term" value="F:olfactory receptor activity"/>
    <property type="evidence" value="ECO:0007669"/>
    <property type="project" value="InterPro"/>
</dbReference>
<accession>A0A8D9B7P8</accession>
<evidence type="ECO:0000256" key="1">
    <source>
        <dbReference type="ARBA" id="ARBA00004651"/>
    </source>
</evidence>
<keyword evidence="2" id="KW-1003">Cell membrane</keyword>
<keyword evidence="5" id="KW-0552">Olfaction</keyword>
<dbReference type="AlphaFoldDB" id="A0A8D9B7P8"/>
<keyword evidence="7 10" id="KW-0472">Membrane</keyword>
<reference evidence="11" key="1">
    <citation type="submission" date="2021-05" db="EMBL/GenBank/DDBJ databases">
        <authorList>
            <person name="Alioto T."/>
            <person name="Alioto T."/>
            <person name="Gomez Garrido J."/>
        </authorList>
    </citation>
    <scope>NUCLEOTIDE SEQUENCE</scope>
</reference>
<dbReference type="EMBL" id="HBUF01617143">
    <property type="protein sequence ID" value="CAG6780143.1"/>
    <property type="molecule type" value="Transcribed_RNA"/>
</dbReference>
<evidence type="ECO:0000256" key="6">
    <source>
        <dbReference type="ARBA" id="ARBA00022989"/>
    </source>
</evidence>
<comment type="subcellular location">
    <subcellularLocation>
        <location evidence="1">Cell membrane</location>
        <topology evidence="1">Multi-pass membrane protein</topology>
    </subcellularLocation>
</comment>
<evidence type="ECO:0000256" key="5">
    <source>
        <dbReference type="ARBA" id="ARBA00022725"/>
    </source>
</evidence>
<dbReference type="InterPro" id="IPR004117">
    <property type="entry name" value="7tm6_olfct_rcpt"/>
</dbReference>
<evidence type="ECO:0000256" key="10">
    <source>
        <dbReference type="SAM" id="Phobius"/>
    </source>
</evidence>
<keyword evidence="9" id="KW-0807">Transducer</keyword>
<evidence type="ECO:0000256" key="7">
    <source>
        <dbReference type="ARBA" id="ARBA00023136"/>
    </source>
</evidence>